<protein>
    <submittedName>
        <fullName evidence="1">Uncharacterized protein</fullName>
    </submittedName>
</protein>
<proteinExistence type="predicted"/>
<dbReference type="EMBL" id="JAKOGI010001350">
    <property type="protein sequence ID" value="KAJ8426093.1"/>
    <property type="molecule type" value="Genomic_DNA"/>
</dbReference>
<dbReference type="Proteomes" id="UP001153076">
    <property type="component" value="Unassembled WGS sequence"/>
</dbReference>
<evidence type="ECO:0000313" key="2">
    <source>
        <dbReference type="Proteomes" id="UP001153076"/>
    </source>
</evidence>
<dbReference type="AlphaFoldDB" id="A0A9Q1JMY6"/>
<name>A0A9Q1JMY6_9CARY</name>
<gene>
    <name evidence="1" type="ORF">Cgig2_006574</name>
</gene>
<keyword evidence="2" id="KW-1185">Reference proteome</keyword>
<evidence type="ECO:0000313" key="1">
    <source>
        <dbReference type="EMBL" id="KAJ8426093.1"/>
    </source>
</evidence>
<comment type="caution">
    <text evidence="1">The sequence shown here is derived from an EMBL/GenBank/DDBJ whole genome shotgun (WGS) entry which is preliminary data.</text>
</comment>
<sequence length="211" mass="23669">MAVMKPDLLLKQYHPKFPISLGALWTVYTRLNAHAEQDLFNHRMKRKSETIVKSQAINSYAFCGRLIHCGIRVEDRESARPFLLSTDFPEVDDPSRDEELVDAPSEDELLDELSKVELEEAPLSYGDLPGICHLHLWAEDTRVGGVLAVGPRGSARFKKRHRIGNLFRFPTFILSGDAGHHLAIDKGQEARELRVPALHLGAGQPLKNVST</sequence>
<reference evidence="1" key="1">
    <citation type="submission" date="2022-04" db="EMBL/GenBank/DDBJ databases">
        <title>Carnegiea gigantea Genome sequencing and assembly v2.</title>
        <authorList>
            <person name="Copetti D."/>
            <person name="Sanderson M.J."/>
            <person name="Burquez A."/>
            <person name="Wojciechowski M.F."/>
        </authorList>
    </citation>
    <scope>NUCLEOTIDE SEQUENCE</scope>
    <source>
        <strain evidence="1">SGP5-SGP5p</strain>
        <tissue evidence="1">Aerial part</tissue>
    </source>
</reference>
<accession>A0A9Q1JMY6</accession>
<organism evidence="1 2">
    <name type="scientific">Carnegiea gigantea</name>
    <dbReference type="NCBI Taxonomy" id="171969"/>
    <lineage>
        <taxon>Eukaryota</taxon>
        <taxon>Viridiplantae</taxon>
        <taxon>Streptophyta</taxon>
        <taxon>Embryophyta</taxon>
        <taxon>Tracheophyta</taxon>
        <taxon>Spermatophyta</taxon>
        <taxon>Magnoliopsida</taxon>
        <taxon>eudicotyledons</taxon>
        <taxon>Gunneridae</taxon>
        <taxon>Pentapetalae</taxon>
        <taxon>Caryophyllales</taxon>
        <taxon>Cactineae</taxon>
        <taxon>Cactaceae</taxon>
        <taxon>Cactoideae</taxon>
        <taxon>Echinocereeae</taxon>
        <taxon>Carnegiea</taxon>
    </lineage>
</organism>